<keyword evidence="2" id="KW-1185">Reference proteome</keyword>
<dbReference type="EMBL" id="JBHGVX010000008">
    <property type="protein sequence ID" value="KAL1793014.1"/>
    <property type="molecule type" value="Genomic_DNA"/>
</dbReference>
<organism evidence="1 2">
    <name type="scientific">Alternaria dauci</name>
    <dbReference type="NCBI Taxonomy" id="48095"/>
    <lineage>
        <taxon>Eukaryota</taxon>
        <taxon>Fungi</taxon>
        <taxon>Dikarya</taxon>
        <taxon>Ascomycota</taxon>
        <taxon>Pezizomycotina</taxon>
        <taxon>Dothideomycetes</taxon>
        <taxon>Pleosporomycetidae</taxon>
        <taxon>Pleosporales</taxon>
        <taxon>Pleosporineae</taxon>
        <taxon>Pleosporaceae</taxon>
        <taxon>Alternaria</taxon>
        <taxon>Alternaria sect. Porri</taxon>
    </lineage>
</organism>
<comment type="caution">
    <text evidence="1">The sequence shown here is derived from an EMBL/GenBank/DDBJ whole genome shotgun (WGS) entry which is preliminary data.</text>
</comment>
<dbReference type="GeneID" id="96088318"/>
<evidence type="ECO:0000313" key="2">
    <source>
        <dbReference type="Proteomes" id="UP001578633"/>
    </source>
</evidence>
<protein>
    <submittedName>
        <fullName evidence="1">Uncharacterized protein</fullName>
    </submittedName>
</protein>
<reference evidence="1 2" key="1">
    <citation type="submission" date="2024-09" db="EMBL/GenBank/DDBJ databases">
        <title>T2T genomes of carrot and Alternaria dauci and their utility for understanding host-pathogen interaction during carrot leaf blight disease.</title>
        <authorList>
            <person name="Liu W."/>
            <person name="Xu S."/>
            <person name="Ou C."/>
            <person name="Liu X."/>
            <person name="Zhuang F."/>
            <person name="Deng X.W."/>
        </authorList>
    </citation>
    <scope>NUCLEOTIDE SEQUENCE [LARGE SCALE GENOMIC DNA]</scope>
    <source>
        <strain evidence="1 2">A2016</strain>
    </source>
</reference>
<dbReference type="Proteomes" id="UP001578633">
    <property type="component" value="Chromosome 8"/>
</dbReference>
<sequence length="178" mass="19985">MLETHIKRYTFLPPRSSFTSLSHLLTINTILSSSPSNPSLLFRLLELTSGAQDQSKMVQFNILALAAIGFALPAAAQRNFCSALPGDPWATSATGFRFQRTSSSTWNWFSRDRNTDIKIYQDCNVVQNRPNSQRALRTVCVATSNNYQCYEAPGQNDPTGSCFLNDCSNIRNVWGWYD</sequence>
<proteinExistence type="predicted"/>
<dbReference type="RefSeq" id="XP_069303598.1">
    <property type="nucleotide sequence ID" value="XM_069454340.1"/>
</dbReference>
<gene>
    <name evidence="1" type="ORF">ACET3X_007996</name>
</gene>
<accession>A0ABR3U9L2</accession>
<name>A0ABR3U9L2_9PLEO</name>
<evidence type="ECO:0000313" key="1">
    <source>
        <dbReference type="EMBL" id="KAL1793014.1"/>
    </source>
</evidence>